<dbReference type="EMBL" id="JAGMWT010000030">
    <property type="protein sequence ID" value="KAH7109832.1"/>
    <property type="molecule type" value="Genomic_DNA"/>
</dbReference>
<protein>
    <submittedName>
        <fullName evidence="1">Uncharacterized protein</fullName>
    </submittedName>
</protein>
<proteinExistence type="predicted"/>
<evidence type="ECO:0000313" key="1">
    <source>
        <dbReference type="EMBL" id="KAH7109832.1"/>
    </source>
</evidence>
<keyword evidence="2" id="KW-1185">Reference proteome</keyword>
<evidence type="ECO:0000313" key="2">
    <source>
        <dbReference type="Proteomes" id="UP000700596"/>
    </source>
</evidence>
<name>A0A9P9I7G6_9PLEO</name>
<reference evidence="1" key="1">
    <citation type="journal article" date="2021" name="Nat. Commun.">
        <title>Genetic determinants of endophytism in the Arabidopsis root mycobiome.</title>
        <authorList>
            <person name="Mesny F."/>
            <person name="Miyauchi S."/>
            <person name="Thiergart T."/>
            <person name="Pickel B."/>
            <person name="Atanasova L."/>
            <person name="Karlsson M."/>
            <person name="Huettel B."/>
            <person name="Barry K.W."/>
            <person name="Haridas S."/>
            <person name="Chen C."/>
            <person name="Bauer D."/>
            <person name="Andreopoulos W."/>
            <person name="Pangilinan J."/>
            <person name="LaButti K."/>
            <person name="Riley R."/>
            <person name="Lipzen A."/>
            <person name="Clum A."/>
            <person name="Drula E."/>
            <person name="Henrissat B."/>
            <person name="Kohler A."/>
            <person name="Grigoriev I.V."/>
            <person name="Martin F.M."/>
            <person name="Hacquard S."/>
        </authorList>
    </citation>
    <scope>NUCLEOTIDE SEQUENCE</scope>
    <source>
        <strain evidence="1">MPI-CAGE-CH-0243</strain>
    </source>
</reference>
<accession>A0A9P9I7G6</accession>
<organism evidence="1 2">
    <name type="scientific">Dendryphion nanum</name>
    <dbReference type="NCBI Taxonomy" id="256645"/>
    <lineage>
        <taxon>Eukaryota</taxon>
        <taxon>Fungi</taxon>
        <taxon>Dikarya</taxon>
        <taxon>Ascomycota</taxon>
        <taxon>Pezizomycotina</taxon>
        <taxon>Dothideomycetes</taxon>
        <taxon>Pleosporomycetidae</taxon>
        <taxon>Pleosporales</taxon>
        <taxon>Torulaceae</taxon>
        <taxon>Dendryphion</taxon>
    </lineage>
</organism>
<dbReference type="OrthoDB" id="3800294at2759"/>
<dbReference type="AlphaFoldDB" id="A0A9P9I7G6"/>
<comment type="caution">
    <text evidence="1">The sequence shown here is derived from an EMBL/GenBank/DDBJ whole genome shotgun (WGS) entry which is preliminary data.</text>
</comment>
<sequence length="519" mass="59484">MRRPPLKPVKPAHLTSTASHLTRELVLKVLQDSDAVDEEYRAQYERLLSKRIHNAPMIASGPVVEGLKSQAAGKYHRSTLQDLREWLDHLADEQQSNIDMASECGKEISTLRCTRHSLPSKDKIILDRISKGLGPRDVVREDLLTPFREFDPKKGFRDLISDYGSYVELLEMLQAWNAAAIQKKYGHGGKAENVSELIGALGVRTRALVRAVEGRGSSTMLNTRVVQAIHAVYPETVDFLHKDPYSLVAMIIANRLVAEPDLQGTESALLDTMIANLLIESLFHVNNADLAEQLRTAAEMKWVRQRRDIAEMERIRRKRFGKVQFNKAGKVVLDDLKRARRNLYMRKLKELQSLAIAQTSQKWYLENSPHVPSVILQEQCEDADSQLSRILRERMDTVEPLQESTHSKIESLKELGNRCYLRTRRFSALDRPEEERQHVLEERMGNPETSAMMMAVVDETRDIQRSITVVFRGIDHLEGALQDIWEAARYQLQTYEDVHVRANGGQDVDDYEFEFEFED</sequence>
<gene>
    <name evidence="1" type="ORF">B0J11DRAFT_586376</name>
</gene>
<dbReference type="Proteomes" id="UP000700596">
    <property type="component" value="Unassembled WGS sequence"/>
</dbReference>